<dbReference type="EMBL" id="JAHUTJ010034747">
    <property type="protein sequence ID" value="MED6278136.1"/>
    <property type="molecule type" value="Genomic_DNA"/>
</dbReference>
<feature type="signal peptide" evidence="1">
    <location>
        <begin position="1"/>
        <end position="15"/>
    </location>
</feature>
<dbReference type="Proteomes" id="UP001352852">
    <property type="component" value="Unassembled WGS sequence"/>
</dbReference>
<protein>
    <submittedName>
        <fullName evidence="2">Uncharacterized protein</fullName>
    </submittedName>
</protein>
<organism evidence="2 3">
    <name type="scientific">Characodon lateralis</name>
    <dbReference type="NCBI Taxonomy" id="208331"/>
    <lineage>
        <taxon>Eukaryota</taxon>
        <taxon>Metazoa</taxon>
        <taxon>Chordata</taxon>
        <taxon>Craniata</taxon>
        <taxon>Vertebrata</taxon>
        <taxon>Euteleostomi</taxon>
        <taxon>Actinopterygii</taxon>
        <taxon>Neopterygii</taxon>
        <taxon>Teleostei</taxon>
        <taxon>Neoteleostei</taxon>
        <taxon>Acanthomorphata</taxon>
        <taxon>Ovalentaria</taxon>
        <taxon>Atherinomorphae</taxon>
        <taxon>Cyprinodontiformes</taxon>
        <taxon>Goodeidae</taxon>
        <taxon>Characodon</taxon>
    </lineage>
</organism>
<name>A0ABU7DSR3_9TELE</name>
<gene>
    <name evidence="2" type="ORF">CHARACLAT_020637</name>
</gene>
<comment type="caution">
    <text evidence="2">The sequence shown here is derived from an EMBL/GenBank/DDBJ whole genome shotgun (WGS) entry which is preliminary data.</text>
</comment>
<evidence type="ECO:0000313" key="3">
    <source>
        <dbReference type="Proteomes" id="UP001352852"/>
    </source>
</evidence>
<keyword evidence="3" id="KW-1185">Reference proteome</keyword>
<evidence type="ECO:0000313" key="2">
    <source>
        <dbReference type="EMBL" id="MED6278136.1"/>
    </source>
</evidence>
<feature type="chain" id="PRO_5046041170" evidence="1">
    <location>
        <begin position="16"/>
        <end position="126"/>
    </location>
</feature>
<accession>A0ABU7DSR3</accession>
<keyword evidence="1" id="KW-0732">Signal</keyword>
<sequence>MYLLLLCWPLAGIQAIAILSDADDEVAAKRSLHTVIVFCNGVQLVLQLMEISSHLTLRIFLISFLWWKTSNLLSFSSAVCRDIADVTTIELLRFGFIKCNYLIDTVNGYLSSSSLYNSVPSEEGCG</sequence>
<reference evidence="2 3" key="1">
    <citation type="submission" date="2021-06" db="EMBL/GenBank/DDBJ databases">
        <authorList>
            <person name="Palmer J.M."/>
        </authorList>
    </citation>
    <scope>NUCLEOTIDE SEQUENCE [LARGE SCALE GENOMIC DNA]</scope>
    <source>
        <strain evidence="2 3">CL_MEX2019</strain>
        <tissue evidence="2">Muscle</tissue>
    </source>
</reference>
<proteinExistence type="predicted"/>
<evidence type="ECO:0000256" key="1">
    <source>
        <dbReference type="SAM" id="SignalP"/>
    </source>
</evidence>